<evidence type="ECO:0000313" key="3">
    <source>
        <dbReference type="Proteomes" id="UP000185779"/>
    </source>
</evidence>
<gene>
    <name evidence="1" type="ORF">ENI32_04185</name>
    <name evidence="2" type="ORF">SBU_000538</name>
</gene>
<name>A0A1F2P7A6_9EURY</name>
<sequence>MKKILIAGTREKDAGKTTIACGLLSYLKEIGIGACGFKPRAGNSIWYDFEIIYEAFSERRCYGKDARLLRLHSGVDLQEEIINPVHRLWAEPPSFIDHLQLPPFICDRVRTPEGEDVFIVNATLPFAHGAEDLLRRVDKKIYVSQMGEFNQIISQLYDRATHAAHETISNVSDVIVYESYSDIALPWKGIKDLDLVLVVEPGHISTYDPERYLTAVRLVNRREISTRSVVELLKPIETVRIPPSRSREMIKVVQDRIDLLLKKTERKLDDCVTLT</sequence>
<dbReference type="Proteomes" id="UP000885936">
    <property type="component" value="Unassembled WGS sequence"/>
</dbReference>
<dbReference type="InterPro" id="IPR027417">
    <property type="entry name" value="P-loop_NTPase"/>
</dbReference>
<dbReference type="Proteomes" id="UP000185779">
    <property type="component" value="Unassembled WGS sequence"/>
</dbReference>
<accession>A0A1F2P7A6</accession>
<organism evidence="2 3">
    <name type="scientific">Candidatus Syntropharchaeum butanivorans</name>
    <dbReference type="NCBI Taxonomy" id="1839936"/>
    <lineage>
        <taxon>Archaea</taxon>
        <taxon>Methanobacteriati</taxon>
        <taxon>Methanobacteriota</taxon>
        <taxon>Stenosarchaea group</taxon>
        <taxon>Methanomicrobia</taxon>
        <taxon>Methanosarcinales</taxon>
        <taxon>ANME-2 cluster</taxon>
        <taxon>Candidatus Syntropharchaeum</taxon>
    </lineage>
</organism>
<comment type="caution">
    <text evidence="2">The sequence shown here is derived from an EMBL/GenBank/DDBJ whole genome shotgun (WGS) entry which is preliminary data.</text>
</comment>
<keyword evidence="3" id="KW-1185">Reference proteome</keyword>
<reference evidence="1" key="2">
    <citation type="journal article" date="2020" name="mSystems">
        <title>Genome- and Community-Level Interaction Insights into Carbon Utilization and Element Cycling Functions of Hydrothermarchaeota in Hydrothermal Sediment.</title>
        <authorList>
            <person name="Zhou Z."/>
            <person name="Liu Y."/>
            <person name="Xu W."/>
            <person name="Pan J."/>
            <person name="Luo Z.H."/>
            <person name="Li M."/>
        </authorList>
    </citation>
    <scope>NUCLEOTIDE SEQUENCE [LARGE SCALE GENOMIC DNA]</scope>
    <source>
        <strain evidence="1">HyVt-386</strain>
    </source>
</reference>
<evidence type="ECO:0000313" key="2">
    <source>
        <dbReference type="EMBL" id="OFV66571.1"/>
    </source>
</evidence>
<dbReference type="Gene3D" id="3.40.50.300">
    <property type="entry name" value="P-loop containing nucleotide triphosphate hydrolases"/>
    <property type="match status" value="1"/>
</dbReference>
<dbReference type="AlphaFoldDB" id="A0A1F2P7A6"/>
<evidence type="ECO:0000313" key="1">
    <source>
        <dbReference type="EMBL" id="HEC57068.1"/>
    </source>
</evidence>
<reference evidence="2 3" key="1">
    <citation type="submission" date="2016-05" db="EMBL/GenBank/DDBJ databases">
        <title>Microbial consortia oxidize butane by reversing methanogenesis.</title>
        <authorList>
            <person name="Laso-Perez R."/>
            <person name="Richter M."/>
            <person name="Wegener G."/>
            <person name="Musat F."/>
        </authorList>
    </citation>
    <scope>NUCLEOTIDE SEQUENCE [LARGE SCALE GENOMIC DNA]</scope>
    <source>
        <strain evidence="2">BOX1</strain>
    </source>
</reference>
<dbReference type="EMBL" id="LYOR01000002">
    <property type="protein sequence ID" value="OFV66571.1"/>
    <property type="molecule type" value="Genomic_DNA"/>
</dbReference>
<proteinExistence type="predicted"/>
<dbReference type="SUPFAM" id="SSF52540">
    <property type="entry name" value="P-loop containing nucleoside triphosphate hydrolases"/>
    <property type="match status" value="1"/>
</dbReference>
<protein>
    <submittedName>
        <fullName evidence="2">p-loop ATPase/GTPase-like protein</fullName>
    </submittedName>
</protein>
<dbReference type="EMBL" id="DRIE01000072">
    <property type="protein sequence ID" value="HEC57068.1"/>
    <property type="molecule type" value="Genomic_DNA"/>
</dbReference>